<evidence type="ECO:0000313" key="2">
    <source>
        <dbReference type="EMBL" id="MBH5141837.1"/>
    </source>
</evidence>
<dbReference type="RefSeq" id="WP_197940536.1">
    <property type="nucleotide sequence ID" value="NZ_JAECSB010000021.1"/>
</dbReference>
<feature type="domain" description="AbiEi antitoxin N-terminal" evidence="1">
    <location>
        <begin position="10"/>
        <end position="55"/>
    </location>
</feature>
<dbReference type="Proteomes" id="UP000627573">
    <property type="component" value="Unassembled WGS sequence"/>
</dbReference>
<protein>
    <submittedName>
        <fullName evidence="2">Type IV toxin-antitoxin system AbiEi family antitoxin domain-containing protein</fullName>
    </submittedName>
</protein>
<keyword evidence="3" id="KW-1185">Reference proteome</keyword>
<gene>
    <name evidence="2" type="ORF">I3517_04315</name>
</gene>
<accession>A0A8I0ZV11</accession>
<dbReference type="InterPro" id="IPR025159">
    <property type="entry name" value="AbiEi_N"/>
</dbReference>
<sequence>MSSDTRILDLADLSSEQWGLFTMAQAKELGFSAQQVARMAKAGTVERIRHGVYRIGGAPSVPSERLRAAWMMIEPGATAGERLREGSPAVVTHRSAAWLHGLGDVDADVMEFATSKRRQSRLSDVRYRVASYEPDAWTLEDGLPVTTVLMTIVDLAAGHLDGGHLAGIVRDAVVTNRVDSESVSEALRPFAHMYGVRLGDGEALLSRFLEEAGIPQSTRALGQRLAGQGVLDLPNSAFMDIPALQSLRDTVALMDSPAMQSFRDSLALVNSPAMHSVRDAEGWIHSPAMQSFRDAALVNSEAMQSIWDAAALMNSPAMQSLRDAAAAVDMPVAEAARKVADGQRRAQ</sequence>
<dbReference type="AlphaFoldDB" id="A0A8I0ZV11"/>
<dbReference type="Pfam" id="PF13338">
    <property type="entry name" value="AbiEi_4"/>
    <property type="match status" value="1"/>
</dbReference>
<comment type="caution">
    <text evidence="2">The sequence shown here is derived from an EMBL/GenBank/DDBJ whole genome shotgun (WGS) entry which is preliminary data.</text>
</comment>
<evidence type="ECO:0000259" key="1">
    <source>
        <dbReference type="Pfam" id="PF13338"/>
    </source>
</evidence>
<name>A0A8I0ZV11_RHOER</name>
<organism evidence="2 3">
    <name type="scientific">Rhodococcus erythropolis</name>
    <name type="common">Arthrobacter picolinophilus</name>
    <dbReference type="NCBI Taxonomy" id="1833"/>
    <lineage>
        <taxon>Bacteria</taxon>
        <taxon>Bacillati</taxon>
        <taxon>Actinomycetota</taxon>
        <taxon>Actinomycetes</taxon>
        <taxon>Mycobacteriales</taxon>
        <taxon>Nocardiaceae</taxon>
        <taxon>Rhodococcus</taxon>
        <taxon>Rhodococcus erythropolis group</taxon>
    </lineage>
</organism>
<reference evidence="2 3" key="1">
    <citation type="submission" date="2020-12" db="EMBL/GenBank/DDBJ databases">
        <title>Draft genome sequence of furan degrading bacterial strain FUR100.</title>
        <authorList>
            <person name="Woiski C."/>
        </authorList>
    </citation>
    <scope>NUCLEOTIDE SEQUENCE [LARGE SCALE GENOMIC DNA]</scope>
    <source>
        <strain evidence="2 3">FUR100</strain>
    </source>
</reference>
<evidence type="ECO:0000313" key="3">
    <source>
        <dbReference type="Proteomes" id="UP000627573"/>
    </source>
</evidence>
<dbReference type="EMBL" id="JAECSB010000021">
    <property type="protein sequence ID" value="MBH5141837.1"/>
    <property type="molecule type" value="Genomic_DNA"/>
</dbReference>
<proteinExistence type="predicted"/>